<accession>A0AAE0U8S3</accession>
<organism evidence="2 3">
    <name type="scientific">Podospora didyma</name>
    <dbReference type="NCBI Taxonomy" id="330526"/>
    <lineage>
        <taxon>Eukaryota</taxon>
        <taxon>Fungi</taxon>
        <taxon>Dikarya</taxon>
        <taxon>Ascomycota</taxon>
        <taxon>Pezizomycotina</taxon>
        <taxon>Sordariomycetes</taxon>
        <taxon>Sordariomycetidae</taxon>
        <taxon>Sordariales</taxon>
        <taxon>Podosporaceae</taxon>
        <taxon>Podospora</taxon>
    </lineage>
</organism>
<feature type="region of interest" description="Disordered" evidence="1">
    <location>
        <begin position="1"/>
        <end position="75"/>
    </location>
</feature>
<dbReference type="Proteomes" id="UP001285441">
    <property type="component" value="Unassembled WGS sequence"/>
</dbReference>
<dbReference type="EMBL" id="JAULSW010000001">
    <property type="protein sequence ID" value="KAK3395196.1"/>
    <property type="molecule type" value="Genomic_DNA"/>
</dbReference>
<dbReference type="PANTHER" id="PTHR43712:SF5">
    <property type="entry name" value="O-METHYLTRANSFERASE ASQN-RELATED"/>
    <property type="match status" value="1"/>
</dbReference>
<gene>
    <name evidence="2" type="ORF">B0H63DRAFT_533829</name>
</gene>
<proteinExistence type="predicted"/>
<name>A0AAE0U8S3_9PEZI</name>
<reference evidence="2" key="2">
    <citation type="submission" date="2023-06" db="EMBL/GenBank/DDBJ databases">
        <authorList>
            <consortium name="Lawrence Berkeley National Laboratory"/>
            <person name="Haridas S."/>
            <person name="Hensen N."/>
            <person name="Bonometti L."/>
            <person name="Westerberg I."/>
            <person name="Brannstrom I.O."/>
            <person name="Guillou S."/>
            <person name="Cros-Aarteil S."/>
            <person name="Calhoun S."/>
            <person name="Kuo A."/>
            <person name="Mondo S."/>
            <person name="Pangilinan J."/>
            <person name="Riley R."/>
            <person name="LaButti K."/>
            <person name="Andreopoulos B."/>
            <person name="Lipzen A."/>
            <person name="Chen C."/>
            <person name="Yanf M."/>
            <person name="Daum C."/>
            <person name="Ng V."/>
            <person name="Clum A."/>
            <person name="Steindorff A."/>
            <person name="Ohm R."/>
            <person name="Martin F."/>
            <person name="Silar P."/>
            <person name="Natvig D."/>
            <person name="Lalanne C."/>
            <person name="Gautier V."/>
            <person name="Ament-velasquez S.L."/>
            <person name="Kruys A."/>
            <person name="Hutchinson M.I."/>
            <person name="Powell A.J."/>
            <person name="Barry K."/>
            <person name="Miller A.N."/>
            <person name="Grigoriev I.V."/>
            <person name="Debuchy R."/>
            <person name="Gladieux P."/>
            <person name="Thoren M.H."/>
            <person name="Johannesson H."/>
        </authorList>
    </citation>
    <scope>NUCLEOTIDE SEQUENCE</scope>
    <source>
        <strain evidence="2">CBS 232.78</strain>
    </source>
</reference>
<evidence type="ECO:0000313" key="2">
    <source>
        <dbReference type="EMBL" id="KAK3395196.1"/>
    </source>
</evidence>
<reference evidence="2" key="1">
    <citation type="journal article" date="2023" name="Mol. Phylogenet. Evol.">
        <title>Genome-scale phylogeny and comparative genomics of the fungal order Sordariales.</title>
        <authorList>
            <person name="Hensen N."/>
            <person name="Bonometti L."/>
            <person name="Westerberg I."/>
            <person name="Brannstrom I.O."/>
            <person name="Guillou S."/>
            <person name="Cros-Aarteil S."/>
            <person name="Calhoun S."/>
            <person name="Haridas S."/>
            <person name="Kuo A."/>
            <person name="Mondo S."/>
            <person name="Pangilinan J."/>
            <person name="Riley R."/>
            <person name="LaButti K."/>
            <person name="Andreopoulos B."/>
            <person name="Lipzen A."/>
            <person name="Chen C."/>
            <person name="Yan M."/>
            <person name="Daum C."/>
            <person name="Ng V."/>
            <person name="Clum A."/>
            <person name="Steindorff A."/>
            <person name="Ohm R.A."/>
            <person name="Martin F."/>
            <person name="Silar P."/>
            <person name="Natvig D.O."/>
            <person name="Lalanne C."/>
            <person name="Gautier V."/>
            <person name="Ament-Velasquez S.L."/>
            <person name="Kruys A."/>
            <person name="Hutchinson M.I."/>
            <person name="Powell A.J."/>
            <person name="Barry K."/>
            <person name="Miller A.N."/>
            <person name="Grigoriev I.V."/>
            <person name="Debuchy R."/>
            <person name="Gladieux P."/>
            <person name="Hiltunen Thoren M."/>
            <person name="Johannesson H."/>
        </authorList>
    </citation>
    <scope>NUCLEOTIDE SEQUENCE</scope>
    <source>
        <strain evidence="2">CBS 232.78</strain>
    </source>
</reference>
<feature type="compositionally biased region" description="Pro residues" evidence="1">
    <location>
        <begin position="31"/>
        <end position="52"/>
    </location>
</feature>
<comment type="caution">
    <text evidence="2">The sequence shown here is derived from an EMBL/GenBank/DDBJ whole genome shotgun (WGS) entry which is preliminary data.</text>
</comment>
<dbReference type="PANTHER" id="PTHR43712">
    <property type="entry name" value="PUTATIVE (AFU_ORTHOLOGUE AFUA_4G14580)-RELATED"/>
    <property type="match status" value="1"/>
</dbReference>
<protein>
    <submittedName>
        <fullName evidence="2">Uncharacterized protein</fullName>
    </submittedName>
</protein>
<feature type="compositionally biased region" description="Polar residues" evidence="1">
    <location>
        <begin position="1"/>
        <end position="13"/>
    </location>
</feature>
<sequence length="276" mass="28788">MATSTKPPATSASDGCFTGPCSQSQQTTPATTPPATTPPATTPPATTPPATTPPATTTPATTTPATTTPATATPATKTPLQALAARIAAHADAIAAAGHRLSHPARSLVPSPASPSRLLPADAPPSVRAEQVLLRDALAEASLLATDASSLVPDLAVKNNMLGCLRWLVHFDIPQLLPLTVSKTARVAEHQLRRIARMAILAAGFLSEPVPNQLAHSPLSAAMVAQPDLLKWLRFMSDTSAPTVPAMVEAMERWGRDPPNEKEEEIEKRSDPTQTA</sequence>
<evidence type="ECO:0000313" key="3">
    <source>
        <dbReference type="Proteomes" id="UP001285441"/>
    </source>
</evidence>
<feature type="compositionally biased region" description="Low complexity" evidence="1">
    <location>
        <begin position="53"/>
        <end position="75"/>
    </location>
</feature>
<dbReference type="AlphaFoldDB" id="A0AAE0U8S3"/>
<feature type="region of interest" description="Disordered" evidence="1">
    <location>
        <begin position="104"/>
        <end position="123"/>
    </location>
</feature>
<keyword evidence="3" id="KW-1185">Reference proteome</keyword>
<feature type="region of interest" description="Disordered" evidence="1">
    <location>
        <begin position="253"/>
        <end position="276"/>
    </location>
</feature>
<evidence type="ECO:0000256" key="1">
    <source>
        <dbReference type="SAM" id="MobiDB-lite"/>
    </source>
</evidence>